<dbReference type="Proteomes" id="UP001379235">
    <property type="component" value="Unassembled WGS sequence"/>
</dbReference>
<gene>
    <name evidence="3" type="ORF">WG900_10305</name>
</gene>
<evidence type="ECO:0000256" key="2">
    <source>
        <dbReference type="SAM" id="SignalP"/>
    </source>
</evidence>
<keyword evidence="4" id="KW-1185">Reference proteome</keyword>
<evidence type="ECO:0008006" key="5">
    <source>
        <dbReference type="Google" id="ProtNLM"/>
    </source>
</evidence>
<accession>A0ABU8S917</accession>
<comment type="caution">
    <text evidence="3">The sequence shown here is derived from an EMBL/GenBank/DDBJ whole genome shotgun (WGS) entry which is preliminary data.</text>
</comment>
<evidence type="ECO:0000313" key="4">
    <source>
        <dbReference type="Proteomes" id="UP001379235"/>
    </source>
</evidence>
<dbReference type="RefSeq" id="WP_339966862.1">
    <property type="nucleotide sequence ID" value="NZ_JBBHJY010000004.1"/>
</dbReference>
<feature type="compositionally biased region" description="Pro residues" evidence="1">
    <location>
        <begin position="176"/>
        <end position="189"/>
    </location>
</feature>
<name>A0ABU8S917_9SPHN</name>
<feature type="compositionally biased region" description="Basic and acidic residues" evidence="1">
    <location>
        <begin position="157"/>
        <end position="166"/>
    </location>
</feature>
<organism evidence="3 4">
    <name type="scientific">Novosphingobium aquae</name>
    <dbReference type="NCBI Taxonomy" id="3133435"/>
    <lineage>
        <taxon>Bacteria</taxon>
        <taxon>Pseudomonadati</taxon>
        <taxon>Pseudomonadota</taxon>
        <taxon>Alphaproteobacteria</taxon>
        <taxon>Sphingomonadales</taxon>
        <taxon>Sphingomonadaceae</taxon>
        <taxon>Novosphingobium</taxon>
    </lineage>
</organism>
<feature type="chain" id="PRO_5045805998" description="DUF4124 domain-containing protein" evidence="2">
    <location>
        <begin position="21"/>
        <end position="189"/>
    </location>
</feature>
<evidence type="ECO:0000313" key="3">
    <source>
        <dbReference type="EMBL" id="MEJ6010310.1"/>
    </source>
</evidence>
<keyword evidence="2" id="KW-0732">Signal</keyword>
<protein>
    <recommendedName>
        <fullName evidence="5">DUF4124 domain-containing protein</fullName>
    </recommendedName>
</protein>
<proteinExistence type="predicted"/>
<dbReference type="EMBL" id="JBBHJY010000004">
    <property type="protein sequence ID" value="MEJ6010310.1"/>
    <property type="molecule type" value="Genomic_DNA"/>
</dbReference>
<reference evidence="3 4" key="1">
    <citation type="submission" date="2024-03" db="EMBL/GenBank/DDBJ databases">
        <authorList>
            <person name="Jo J.-H."/>
        </authorList>
    </citation>
    <scope>NUCLEOTIDE SEQUENCE [LARGE SCALE GENOMIC DNA]</scope>
    <source>
        <strain evidence="3 4">AS3R-12</strain>
    </source>
</reference>
<evidence type="ECO:0000256" key="1">
    <source>
        <dbReference type="SAM" id="MobiDB-lite"/>
    </source>
</evidence>
<sequence length="189" mass="20350">MRLTIALSLAVLAGATPALAQDAANDKVNAVIVYGQDECPRPTSDDEITVCARKPEAERFRIPKGLRETPSATSESWNSRVMAYERVGKTGTMSCTPSGAGGWTGCSQKLIEQAYAEKQGEDMSFARIIEEERGKRLATIDTDASATQARVEAVEKEIDAKKRAEQEAEEAAMQPLTPPSVNPAPTPPK</sequence>
<feature type="region of interest" description="Disordered" evidence="1">
    <location>
        <begin position="157"/>
        <end position="189"/>
    </location>
</feature>
<feature type="signal peptide" evidence="2">
    <location>
        <begin position="1"/>
        <end position="20"/>
    </location>
</feature>